<reference evidence="6" key="1">
    <citation type="journal article" date="2014" name="Nat. Commun.">
        <title>Genomic adaptations of the halophilic Dead Sea filamentous fungus Eurotium rubrum.</title>
        <authorList>
            <person name="Kis-Papo T."/>
            <person name="Weig A.R."/>
            <person name="Riley R."/>
            <person name="Persoh D."/>
            <person name="Salamov A."/>
            <person name="Sun H."/>
            <person name="Lipzen A."/>
            <person name="Wasser S.P."/>
            <person name="Rambold G."/>
            <person name="Grigoriev I.V."/>
            <person name="Nevo E."/>
        </authorList>
    </citation>
    <scope>NUCLEOTIDE SEQUENCE [LARGE SCALE GENOMIC DNA]</scope>
    <source>
        <strain evidence="6">CBS 135680</strain>
    </source>
</reference>
<dbReference type="Gene3D" id="3.20.20.140">
    <property type="entry name" value="Metal-dependent hydrolases"/>
    <property type="match status" value="1"/>
</dbReference>
<dbReference type="GO" id="GO:0046872">
    <property type="term" value="F:metal ion binding"/>
    <property type="evidence" value="ECO:0007669"/>
    <property type="project" value="UniProtKB-KW"/>
</dbReference>
<gene>
    <name evidence="5" type="ORF">EURHEDRAFT_533378</name>
</gene>
<sequence length="476" mass="53797">MSQLSDYRVLCFDIYGTLIDWEGGILVALLPTIETCNMKFSREEILNQDFGLPYPKLLATVYPTLILRLGLAAPSPDEHIKFSESIAHWPAFPDTVEALKYLRNYYKLVVLSNVDRASFAKTNAGSLQGFQFDLVITAEDIGSYKPDLRNFVYMLDSVKSAFGIDAGQVLQTAQSQFHDHHPAREVGLKSVAVTYTADQFHGIYRGKKCHESDWAEVLDRARQYGCEKMMLRTMNLAGAYQNLEVVKRYPDMCTMTLGVHPYHAAEIYKEDGYLERLREFGQQVLEEHPTCLAAFGEIGLDYEYQRAFEDQLDLAVQMKLPLFLHVRSSCSEFIEIIKPYLPKLPRGGLVHSFAGSKDEMLQLVRLGLGISVNGVCFRTDEQLEMIRHIPLDRLQLETDAPWCEIVMSDAISMYLDNARPLPASRKHGKFVFGQMVKGRNESCTMERVAMVVAGLKGLSVGRVADAAWNNSVRMFG</sequence>
<keyword evidence="2" id="KW-0540">Nuclease</keyword>
<evidence type="ECO:0000256" key="4">
    <source>
        <dbReference type="ARBA" id="ARBA00022801"/>
    </source>
</evidence>
<evidence type="ECO:0000256" key="1">
    <source>
        <dbReference type="ARBA" id="ARBA00009275"/>
    </source>
</evidence>
<keyword evidence="3" id="KW-0479">Metal-binding</keyword>
<dbReference type="EMBL" id="KK088441">
    <property type="protein sequence ID" value="EYE91743.1"/>
    <property type="molecule type" value="Genomic_DNA"/>
</dbReference>
<proteinExistence type="inferred from homology"/>
<dbReference type="GO" id="GO:0008296">
    <property type="term" value="F:3'-5'-DNA exonuclease activity"/>
    <property type="evidence" value="ECO:0007669"/>
    <property type="project" value="TreeGrafter"/>
</dbReference>
<dbReference type="AlphaFoldDB" id="A0A017S3Y9"/>
<dbReference type="PANTHER" id="PTHR10060">
    <property type="entry name" value="TATD FAMILY DEOXYRIBONUCLEASE"/>
    <property type="match status" value="1"/>
</dbReference>
<dbReference type="SUPFAM" id="SSF56784">
    <property type="entry name" value="HAD-like"/>
    <property type="match status" value="1"/>
</dbReference>
<evidence type="ECO:0000313" key="6">
    <source>
        <dbReference type="Proteomes" id="UP000019804"/>
    </source>
</evidence>
<accession>A0A017S3Y9</accession>
<dbReference type="InterPro" id="IPR050891">
    <property type="entry name" value="TatD-type_Hydrolase"/>
</dbReference>
<dbReference type="Gene3D" id="3.40.50.1000">
    <property type="entry name" value="HAD superfamily/HAD-like"/>
    <property type="match status" value="1"/>
</dbReference>
<dbReference type="InterPro" id="IPR032466">
    <property type="entry name" value="Metal_Hydrolase"/>
</dbReference>
<dbReference type="Proteomes" id="UP000019804">
    <property type="component" value="Unassembled WGS sequence"/>
</dbReference>
<dbReference type="OrthoDB" id="6079689at2759"/>
<protein>
    <submittedName>
        <fullName evidence="5">Metallo-dependent hydrolase</fullName>
    </submittedName>
</protein>
<name>A0A017S3Y9_ASPRC</name>
<dbReference type="CDD" id="cd01310">
    <property type="entry name" value="TatD_DNAse"/>
    <property type="match status" value="1"/>
</dbReference>
<evidence type="ECO:0000256" key="2">
    <source>
        <dbReference type="ARBA" id="ARBA00022722"/>
    </source>
</evidence>
<dbReference type="InterPro" id="IPR023214">
    <property type="entry name" value="HAD_sf"/>
</dbReference>
<evidence type="ECO:0000313" key="5">
    <source>
        <dbReference type="EMBL" id="EYE91743.1"/>
    </source>
</evidence>
<dbReference type="Pfam" id="PF00702">
    <property type="entry name" value="Hydrolase"/>
    <property type="match status" value="1"/>
</dbReference>
<dbReference type="Pfam" id="PF01026">
    <property type="entry name" value="TatD_DNase"/>
    <property type="match status" value="1"/>
</dbReference>
<dbReference type="GO" id="GO:0005829">
    <property type="term" value="C:cytosol"/>
    <property type="evidence" value="ECO:0007669"/>
    <property type="project" value="TreeGrafter"/>
</dbReference>
<dbReference type="RefSeq" id="XP_040635433.1">
    <property type="nucleotide sequence ID" value="XM_040787246.1"/>
</dbReference>
<comment type="similarity">
    <text evidence="1">Belongs to the metallo-dependent hydrolases superfamily. TatD-type hydrolase family.</text>
</comment>
<organism evidence="5 6">
    <name type="scientific">Aspergillus ruber (strain CBS 135680)</name>
    <dbReference type="NCBI Taxonomy" id="1388766"/>
    <lineage>
        <taxon>Eukaryota</taxon>
        <taxon>Fungi</taxon>
        <taxon>Dikarya</taxon>
        <taxon>Ascomycota</taxon>
        <taxon>Pezizomycotina</taxon>
        <taxon>Eurotiomycetes</taxon>
        <taxon>Eurotiomycetidae</taxon>
        <taxon>Eurotiales</taxon>
        <taxon>Aspergillaceae</taxon>
        <taxon>Aspergillus</taxon>
        <taxon>Aspergillus subgen. Aspergillus</taxon>
    </lineage>
</organism>
<dbReference type="GeneID" id="63702370"/>
<keyword evidence="4 5" id="KW-0378">Hydrolase</keyword>
<dbReference type="InterPro" id="IPR036412">
    <property type="entry name" value="HAD-like_sf"/>
</dbReference>
<keyword evidence="6" id="KW-1185">Reference proteome</keyword>
<dbReference type="PANTHER" id="PTHR10060:SF15">
    <property type="entry name" value="DEOXYRIBONUCLEASE TATDN1"/>
    <property type="match status" value="1"/>
</dbReference>
<dbReference type="Gene3D" id="1.10.150.750">
    <property type="match status" value="1"/>
</dbReference>
<dbReference type="HOGENOM" id="CLU_538579_0_0_1"/>
<dbReference type="SUPFAM" id="SSF51556">
    <property type="entry name" value="Metallo-dependent hydrolases"/>
    <property type="match status" value="1"/>
</dbReference>
<dbReference type="InterPro" id="IPR001130">
    <property type="entry name" value="TatD-like"/>
</dbReference>
<evidence type="ECO:0000256" key="3">
    <source>
        <dbReference type="ARBA" id="ARBA00022723"/>
    </source>
</evidence>